<dbReference type="CDD" id="cd00340">
    <property type="entry name" value="GSH_Peroxidase"/>
    <property type="match status" value="1"/>
</dbReference>
<evidence type="ECO:0000256" key="4">
    <source>
        <dbReference type="PIRSR" id="PIRSR000303-1"/>
    </source>
</evidence>
<dbReference type="PROSITE" id="PS51352">
    <property type="entry name" value="THIOREDOXIN_2"/>
    <property type="match status" value="1"/>
</dbReference>
<feature type="chain" id="PRO_5011557699" description="Glutathione peroxidase" evidence="6">
    <location>
        <begin position="22"/>
        <end position="176"/>
    </location>
</feature>
<dbReference type="PROSITE" id="PS51355">
    <property type="entry name" value="GLUTATHIONE_PEROXID_3"/>
    <property type="match status" value="1"/>
</dbReference>
<feature type="domain" description="Thioredoxin" evidence="7">
    <location>
        <begin position="18"/>
        <end position="176"/>
    </location>
</feature>
<evidence type="ECO:0000313" key="9">
    <source>
        <dbReference type="Proteomes" id="UP000199093"/>
    </source>
</evidence>
<name>A0A1G8JJQ6_9RHOB</name>
<keyword evidence="3 5" id="KW-0560">Oxidoreductase</keyword>
<keyword evidence="6" id="KW-0732">Signal</keyword>
<dbReference type="PRINTS" id="PR01011">
    <property type="entry name" value="GLUTPROXDASE"/>
</dbReference>
<dbReference type="Proteomes" id="UP000199093">
    <property type="component" value="Unassembled WGS sequence"/>
</dbReference>
<dbReference type="PIRSF" id="PIRSF000303">
    <property type="entry name" value="Glutathion_perox"/>
    <property type="match status" value="1"/>
</dbReference>
<dbReference type="AlphaFoldDB" id="A0A1G8JJQ6"/>
<feature type="active site" evidence="4">
    <location>
        <position position="56"/>
    </location>
</feature>
<dbReference type="RefSeq" id="WP_089844278.1">
    <property type="nucleotide sequence ID" value="NZ_FNEJ01000003.1"/>
</dbReference>
<dbReference type="GO" id="GO:0034599">
    <property type="term" value="P:cellular response to oxidative stress"/>
    <property type="evidence" value="ECO:0007669"/>
    <property type="project" value="TreeGrafter"/>
</dbReference>
<feature type="signal peptide" evidence="6">
    <location>
        <begin position="1"/>
        <end position="21"/>
    </location>
</feature>
<dbReference type="OrthoDB" id="9785502at2"/>
<dbReference type="EMBL" id="FNEJ01000003">
    <property type="protein sequence ID" value="SDI31321.1"/>
    <property type="molecule type" value="Genomic_DNA"/>
</dbReference>
<dbReference type="InterPro" id="IPR013766">
    <property type="entry name" value="Thioredoxin_domain"/>
</dbReference>
<protein>
    <recommendedName>
        <fullName evidence="5">Glutathione peroxidase</fullName>
    </recommendedName>
</protein>
<evidence type="ECO:0000256" key="3">
    <source>
        <dbReference type="ARBA" id="ARBA00023002"/>
    </source>
</evidence>
<keyword evidence="9" id="KW-1185">Reference proteome</keyword>
<dbReference type="STRING" id="555512.SAMN04487993_100394"/>
<dbReference type="PROSITE" id="PS00460">
    <property type="entry name" value="GLUTATHIONE_PEROXID_1"/>
    <property type="match status" value="1"/>
</dbReference>
<gene>
    <name evidence="8" type="ORF">SAMN04487993_100394</name>
</gene>
<organism evidence="8 9">
    <name type="scientific">Salipiger marinus</name>
    <dbReference type="NCBI Taxonomy" id="555512"/>
    <lineage>
        <taxon>Bacteria</taxon>
        <taxon>Pseudomonadati</taxon>
        <taxon>Pseudomonadota</taxon>
        <taxon>Alphaproteobacteria</taxon>
        <taxon>Rhodobacterales</taxon>
        <taxon>Roseobacteraceae</taxon>
        <taxon>Salipiger</taxon>
    </lineage>
</organism>
<dbReference type="PANTHER" id="PTHR11592:SF78">
    <property type="entry name" value="GLUTATHIONE PEROXIDASE"/>
    <property type="match status" value="1"/>
</dbReference>
<sequence>MRAIFLGLGLLAALPALLAAAEPQQGFVFDSIDGGVLALDEWRGQPVLVVNTASRCGFAPQYDGMQEIYDRYRDRGLVVLAVPSNDFRQELGSEAAVKEYCELNFDLDLPMTTITPVTGAGAHPFYLWLQDEAEFAPSWNFNKVLIGPEGEFVAAWGSTTRPTSAPIRRAIEPLLD</sequence>
<evidence type="ECO:0000313" key="8">
    <source>
        <dbReference type="EMBL" id="SDI31321.1"/>
    </source>
</evidence>
<accession>A0A1G8JJQ6</accession>
<proteinExistence type="inferred from homology"/>
<evidence type="ECO:0000256" key="6">
    <source>
        <dbReference type="SAM" id="SignalP"/>
    </source>
</evidence>
<evidence type="ECO:0000256" key="5">
    <source>
        <dbReference type="RuleBase" id="RU000499"/>
    </source>
</evidence>
<dbReference type="InterPro" id="IPR000889">
    <property type="entry name" value="Glutathione_peroxidase"/>
</dbReference>
<dbReference type="InterPro" id="IPR029759">
    <property type="entry name" value="GPX_AS"/>
</dbReference>
<dbReference type="Pfam" id="PF00255">
    <property type="entry name" value="GSHPx"/>
    <property type="match status" value="1"/>
</dbReference>
<dbReference type="InterPro" id="IPR036249">
    <property type="entry name" value="Thioredoxin-like_sf"/>
</dbReference>
<comment type="similarity">
    <text evidence="1 5">Belongs to the glutathione peroxidase family.</text>
</comment>
<evidence type="ECO:0000256" key="1">
    <source>
        <dbReference type="ARBA" id="ARBA00006926"/>
    </source>
</evidence>
<dbReference type="GO" id="GO:0004601">
    <property type="term" value="F:peroxidase activity"/>
    <property type="evidence" value="ECO:0007669"/>
    <property type="project" value="UniProtKB-KW"/>
</dbReference>
<dbReference type="SUPFAM" id="SSF52833">
    <property type="entry name" value="Thioredoxin-like"/>
    <property type="match status" value="1"/>
</dbReference>
<keyword evidence="2 5" id="KW-0575">Peroxidase</keyword>
<reference evidence="8 9" key="1">
    <citation type="submission" date="2016-10" db="EMBL/GenBank/DDBJ databases">
        <authorList>
            <person name="de Groot N.N."/>
        </authorList>
    </citation>
    <scope>NUCLEOTIDE SEQUENCE [LARGE SCALE GENOMIC DNA]</scope>
    <source>
        <strain evidence="8 9">DSM 26424</strain>
    </source>
</reference>
<dbReference type="Gene3D" id="3.40.30.10">
    <property type="entry name" value="Glutaredoxin"/>
    <property type="match status" value="1"/>
</dbReference>
<dbReference type="PANTHER" id="PTHR11592">
    <property type="entry name" value="GLUTATHIONE PEROXIDASE"/>
    <property type="match status" value="1"/>
</dbReference>
<evidence type="ECO:0000256" key="2">
    <source>
        <dbReference type="ARBA" id="ARBA00022559"/>
    </source>
</evidence>
<evidence type="ECO:0000259" key="7">
    <source>
        <dbReference type="PROSITE" id="PS51352"/>
    </source>
</evidence>